<dbReference type="GO" id="GO:0009252">
    <property type="term" value="P:peptidoglycan biosynthetic process"/>
    <property type="evidence" value="ECO:0007669"/>
    <property type="project" value="UniProtKB-UniRule"/>
</dbReference>
<comment type="catalytic activity">
    <reaction evidence="9">
        <text>UDP-N-acetyl-alpha-D-muramoyl-L-alanine + D-glutamate + ATP = UDP-N-acetyl-alpha-D-muramoyl-L-alanyl-D-glutamate + ADP + phosphate + H(+)</text>
        <dbReference type="Rhea" id="RHEA:16429"/>
        <dbReference type="ChEBI" id="CHEBI:15378"/>
        <dbReference type="ChEBI" id="CHEBI:29986"/>
        <dbReference type="ChEBI" id="CHEBI:30616"/>
        <dbReference type="ChEBI" id="CHEBI:43474"/>
        <dbReference type="ChEBI" id="CHEBI:83898"/>
        <dbReference type="ChEBI" id="CHEBI:83900"/>
        <dbReference type="ChEBI" id="CHEBI:456216"/>
        <dbReference type="EC" id="6.3.2.9"/>
    </reaction>
</comment>
<dbReference type="UniPathway" id="UPA00219"/>
<proteinExistence type="inferred from homology"/>
<keyword evidence="14" id="KW-1185">Reference proteome</keyword>
<evidence type="ECO:0000256" key="5">
    <source>
        <dbReference type="ARBA" id="ARBA00022618"/>
    </source>
</evidence>
<evidence type="ECO:0000259" key="12">
    <source>
        <dbReference type="Pfam" id="PF08245"/>
    </source>
</evidence>
<dbReference type="PANTHER" id="PTHR43692">
    <property type="entry name" value="UDP-N-ACETYLMURAMOYLALANINE--D-GLUTAMATE LIGASE"/>
    <property type="match status" value="1"/>
</dbReference>
<dbReference type="Gene3D" id="3.40.50.720">
    <property type="entry name" value="NAD(P)-binding Rossmann-like Domain"/>
    <property type="match status" value="1"/>
</dbReference>
<evidence type="ECO:0000256" key="6">
    <source>
        <dbReference type="ARBA" id="ARBA00022741"/>
    </source>
</evidence>
<accession>A0A172Y2Y1</accession>
<gene>
    <name evidence="9 13" type="primary">murD</name>
    <name evidence="13" type="ORF">DA69_01620</name>
</gene>
<evidence type="ECO:0000256" key="7">
    <source>
        <dbReference type="ARBA" id="ARBA00022840"/>
    </source>
</evidence>
<feature type="domain" description="Mur ligase central" evidence="12">
    <location>
        <begin position="121"/>
        <end position="248"/>
    </location>
</feature>
<dbReference type="EC" id="6.3.2.9" evidence="9"/>
<dbReference type="EMBL" id="CP015614">
    <property type="protein sequence ID" value="ANF53574.1"/>
    <property type="molecule type" value="Genomic_DNA"/>
</dbReference>
<sequence>MIPVPGFEGRRVAVFGLGRSGITAARALQAGGAVPVLWDDGVSGRMQAEAEGLLVEDLTRADWSGFAALVLSPGAPLTHPKPHWTVERAHEAGVPVIGDVELFARALTALPPGDRPRVVAITGTNGKSTTTALIGWVLKQAGLTVHIGGNIGIGVLALPEPTADAVYVIEVSSYQLDLTTGFAPNVAILTNVSPDHLDRHGGMVGYVAAKRRIFQAQDGEALALVGVDEEWGRKIAADLQAQGRRVETVLSLPSPLGGEGGLRSKTDEGDVSPAAFPAEEAPSYLASPSSEPLRGPPSPPRGEGYSAAAGVLMAGREVLADLTAARSLPGRHNAQNAAFAYATARALGVSHEAAVEGLLSFPGLSHRMEAVGRLDAVRFINDSKATNADAARQALASYPSVFWIAGGKAKEGGIDSLRDLFARVTKAYLIGEAADDFAVTLADTPHVVAQTMERAVELAAADAAMAGGEQVVLLSPACASFDQFPDFEVRGEAFRAAVLGLGARPEPAA</sequence>
<keyword evidence="9" id="KW-0133">Cell shape</keyword>
<keyword evidence="4 9" id="KW-0436">Ligase</keyword>
<keyword evidence="6 9" id="KW-0547">Nucleotide-binding</keyword>
<dbReference type="HAMAP" id="MF_00639">
    <property type="entry name" value="MurD"/>
    <property type="match status" value="1"/>
</dbReference>
<keyword evidence="9" id="KW-0573">Peptidoglycan synthesis</keyword>
<dbReference type="RefSeq" id="WP_064108266.1">
    <property type="nucleotide sequence ID" value="NZ_CP015614.1"/>
</dbReference>
<feature type="binding site" evidence="9">
    <location>
        <begin position="123"/>
        <end position="129"/>
    </location>
    <ligand>
        <name>ATP</name>
        <dbReference type="ChEBI" id="CHEBI:30616"/>
    </ligand>
</feature>
<evidence type="ECO:0000259" key="11">
    <source>
        <dbReference type="Pfam" id="PF02875"/>
    </source>
</evidence>
<evidence type="ECO:0000313" key="13">
    <source>
        <dbReference type="EMBL" id="ANF53574.1"/>
    </source>
</evidence>
<dbReference type="GO" id="GO:0008764">
    <property type="term" value="F:UDP-N-acetylmuramoylalanine-D-glutamate ligase activity"/>
    <property type="evidence" value="ECO:0007669"/>
    <property type="project" value="UniProtKB-UniRule"/>
</dbReference>
<comment type="pathway">
    <text evidence="2 9">Cell wall biogenesis; peptidoglycan biosynthesis.</text>
</comment>
<dbReference type="Proteomes" id="UP000077603">
    <property type="component" value="Chromosome"/>
</dbReference>
<name>A0A172Y2Y1_9CAUL</name>
<keyword evidence="9" id="KW-0961">Cell wall biogenesis/degradation</keyword>
<keyword evidence="5 9" id="KW-0132">Cell division</keyword>
<dbReference type="GO" id="GO:0005737">
    <property type="term" value="C:cytoplasm"/>
    <property type="evidence" value="ECO:0007669"/>
    <property type="project" value="UniProtKB-SubCell"/>
</dbReference>
<dbReference type="Gene3D" id="3.40.1190.10">
    <property type="entry name" value="Mur-like, catalytic domain"/>
    <property type="match status" value="1"/>
</dbReference>
<dbReference type="InterPro" id="IPR005762">
    <property type="entry name" value="MurD"/>
</dbReference>
<dbReference type="OrthoDB" id="9809796at2"/>
<dbReference type="PANTHER" id="PTHR43692:SF1">
    <property type="entry name" value="UDP-N-ACETYLMURAMOYLALANINE--D-GLUTAMATE LIGASE"/>
    <property type="match status" value="1"/>
</dbReference>
<keyword evidence="8 9" id="KW-0131">Cell cycle</keyword>
<dbReference type="Pfam" id="PF02875">
    <property type="entry name" value="Mur_ligase_C"/>
    <property type="match status" value="1"/>
</dbReference>
<feature type="domain" description="Mur ligase C-terminal" evidence="11">
    <location>
        <begin position="366"/>
        <end position="478"/>
    </location>
</feature>
<comment type="function">
    <text evidence="9">Cell wall formation. Catalyzes the addition of glutamate to the nucleotide precursor UDP-N-acetylmuramoyl-L-alanine (UMA).</text>
</comment>
<dbReference type="SUPFAM" id="SSF51984">
    <property type="entry name" value="MurCD N-terminal domain"/>
    <property type="match status" value="1"/>
</dbReference>
<reference evidence="13 14" key="1">
    <citation type="journal article" date="2014" name="Genome Announc.">
        <title>Genome Sequence of a Promising Hydrogen-Producing Facultative Anaerobic Bacterium, Brevundimonas naejangsanensis Strain B1.</title>
        <authorList>
            <person name="Su H."/>
            <person name="Zhang T."/>
            <person name="Bao M."/>
            <person name="Jiang Y."/>
            <person name="Wang Y."/>
            <person name="Tan T."/>
        </authorList>
    </citation>
    <scope>NUCLEOTIDE SEQUENCE [LARGE SCALE GENOMIC DNA]</scope>
    <source>
        <strain evidence="13 14">B1</strain>
    </source>
</reference>
<dbReference type="GO" id="GO:0008360">
    <property type="term" value="P:regulation of cell shape"/>
    <property type="evidence" value="ECO:0007669"/>
    <property type="project" value="UniProtKB-KW"/>
</dbReference>
<evidence type="ECO:0000256" key="10">
    <source>
        <dbReference type="SAM" id="MobiDB-lite"/>
    </source>
</evidence>
<dbReference type="InterPro" id="IPR036615">
    <property type="entry name" value="Mur_ligase_C_dom_sf"/>
</dbReference>
<dbReference type="Gene3D" id="3.90.190.20">
    <property type="entry name" value="Mur ligase, C-terminal domain"/>
    <property type="match status" value="1"/>
</dbReference>
<evidence type="ECO:0000256" key="3">
    <source>
        <dbReference type="ARBA" id="ARBA00022490"/>
    </source>
</evidence>
<comment type="subcellular location">
    <subcellularLocation>
        <location evidence="1 9">Cytoplasm</location>
    </subcellularLocation>
</comment>
<feature type="compositionally biased region" description="Low complexity" evidence="10">
    <location>
        <begin position="273"/>
        <end position="282"/>
    </location>
</feature>
<dbReference type="STRING" id="588932.DA69_01620"/>
<dbReference type="InterPro" id="IPR036565">
    <property type="entry name" value="Mur-like_cat_sf"/>
</dbReference>
<dbReference type="AlphaFoldDB" id="A0A172Y2Y1"/>
<dbReference type="SUPFAM" id="SSF53623">
    <property type="entry name" value="MurD-like peptide ligases, catalytic domain"/>
    <property type="match status" value="1"/>
</dbReference>
<evidence type="ECO:0000256" key="9">
    <source>
        <dbReference type="HAMAP-Rule" id="MF_00639"/>
    </source>
</evidence>
<feature type="region of interest" description="Disordered" evidence="10">
    <location>
        <begin position="251"/>
        <end position="306"/>
    </location>
</feature>
<dbReference type="InterPro" id="IPR013221">
    <property type="entry name" value="Mur_ligase_cen"/>
</dbReference>
<keyword evidence="7 9" id="KW-0067">ATP-binding</keyword>
<evidence type="ECO:0000313" key="14">
    <source>
        <dbReference type="Proteomes" id="UP000077603"/>
    </source>
</evidence>
<dbReference type="eggNOG" id="COG0771">
    <property type="taxonomic scope" value="Bacteria"/>
</dbReference>
<dbReference type="InterPro" id="IPR018109">
    <property type="entry name" value="Folylpolyglutamate_synth_CS"/>
</dbReference>
<evidence type="ECO:0000256" key="8">
    <source>
        <dbReference type="ARBA" id="ARBA00023306"/>
    </source>
</evidence>
<keyword evidence="3 9" id="KW-0963">Cytoplasm</keyword>
<protein>
    <recommendedName>
        <fullName evidence="9">UDP-N-acetylmuramoylalanine--D-glutamate ligase</fullName>
        <ecNumber evidence="9">6.3.2.9</ecNumber>
    </recommendedName>
    <alternativeName>
        <fullName evidence="9">D-glutamic acid-adding enzyme</fullName>
    </alternativeName>
    <alternativeName>
        <fullName evidence="9">UDP-N-acetylmuramoyl-L-alanyl-D-glutamate synthetase</fullName>
    </alternativeName>
</protein>
<dbReference type="PROSITE" id="PS01011">
    <property type="entry name" value="FOLYLPOLYGLU_SYNT_1"/>
    <property type="match status" value="1"/>
</dbReference>
<dbReference type="GO" id="GO:0051301">
    <property type="term" value="P:cell division"/>
    <property type="evidence" value="ECO:0007669"/>
    <property type="project" value="UniProtKB-KW"/>
</dbReference>
<dbReference type="GO" id="GO:0004326">
    <property type="term" value="F:tetrahydrofolylpolyglutamate synthase activity"/>
    <property type="evidence" value="ECO:0007669"/>
    <property type="project" value="InterPro"/>
</dbReference>
<dbReference type="KEGG" id="bne:DA69_01620"/>
<dbReference type="GO" id="GO:0005524">
    <property type="term" value="F:ATP binding"/>
    <property type="evidence" value="ECO:0007669"/>
    <property type="project" value="UniProtKB-UniRule"/>
</dbReference>
<organism evidence="13 14">
    <name type="scientific">Brevundimonas naejangsanensis</name>
    <dbReference type="NCBI Taxonomy" id="588932"/>
    <lineage>
        <taxon>Bacteria</taxon>
        <taxon>Pseudomonadati</taxon>
        <taxon>Pseudomonadota</taxon>
        <taxon>Alphaproteobacteria</taxon>
        <taxon>Caulobacterales</taxon>
        <taxon>Caulobacteraceae</taxon>
        <taxon>Brevundimonas</taxon>
    </lineage>
</organism>
<comment type="similarity">
    <text evidence="9">Belongs to the MurCDEF family.</text>
</comment>
<dbReference type="SUPFAM" id="SSF53244">
    <property type="entry name" value="MurD-like peptide ligases, peptide-binding domain"/>
    <property type="match status" value="1"/>
</dbReference>
<dbReference type="GO" id="GO:0071555">
    <property type="term" value="P:cell wall organization"/>
    <property type="evidence" value="ECO:0007669"/>
    <property type="project" value="UniProtKB-KW"/>
</dbReference>
<dbReference type="Pfam" id="PF08245">
    <property type="entry name" value="Mur_ligase_M"/>
    <property type="match status" value="1"/>
</dbReference>
<dbReference type="InterPro" id="IPR004101">
    <property type="entry name" value="Mur_ligase_C"/>
</dbReference>
<evidence type="ECO:0000256" key="4">
    <source>
        <dbReference type="ARBA" id="ARBA00022598"/>
    </source>
</evidence>
<evidence type="ECO:0000256" key="2">
    <source>
        <dbReference type="ARBA" id="ARBA00004752"/>
    </source>
</evidence>
<evidence type="ECO:0000256" key="1">
    <source>
        <dbReference type="ARBA" id="ARBA00004496"/>
    </source>
</evidence>